<dbReference type="InterPro" id="IPR036537">
    <property type="entry name" value="Adaptor_Cbl_N_dom_sf"/>
</dbReference>
<feature type="compositionally biased region" description="Polar residues" evidence="1">
    <location>
        <begin position="400"/>
        <end position="420"/>
    </location>
</feature>
<sequence length="593" mass="67155">MANWKLFSLKKGIETVITPLQGLKAAAGLFPVPALGPATDIILSILDSAYQGQQNADTCCEIADRCLRVHVTLSKHLQRVEITPTLLKSISQIEMDLDNVQNSIERYRRRRTIYRLIYSKSNNDELQRLGKQVDETFSLFQIESLLSLREIGIKTKASLQRIDQIVSRNCASLQRIEQNTAVLLSRSGPAPGPEGASVEIISRSHFTASEEITNGSGYSLQTAKMRSGKIVTVRVFTGCKAKSSWEASNMVDLNTMHPNLPRLIGISNPDQQGPLFSVYDLELKSSVEGVVLSWMHQDIDMIMYMCARMIHGISSALNNLSEQARLFELGAESFDILWDARGRIVLAIRPEVTSSSTTLLTPGGCDLRLLCVMDDICLKIFRKVNHIRYDDDPYWESEDLGTSTQADEGTSSASSLRIRTTHDSATIPQKSVIKPRRELRWQLATGRRDTDVCKISQQYGSFVHLNMSGPPVRRFHSPRQPTTYHQCEGYRREELNFTHNTFGNKVVVHQMPRVNEVCIVCGKHIEEEPRFTAFWKRYGRMWAPQCPWVLGQVCHYVFVQNGRQITMRYQCLVSHASNNNSPPWSSPHLWRLI</sequence>
<comment type="caution">
    <text evidence="2">The sequence shown here is derived from an EMBL/GenBank/DDBJ whole genome shotgun (WGS) entry which is preliminary data.</text>
</comment>
<gene>
    <name evidence="2" type="ORF">EDD18DRAFT_334621</name>
</gene>
<dbReference type="Proteomes" id="UP001175228">
    <property type="component" value="Unassembled WGS sequence"/>
</dbReference>
<reference evidence="2" key="1">
    <citation type="submission" date="2023-06" db="EMBL/GenBank/DDBJ databases">
        <authorList>
            <consortium name="Lawrence Berkeley National Laboratory"/>
            <person name="Ahrendt S."/>
            <person name="Sahu N."/>
            <person name="Indic B."/>
            <person name="Wong-Bajracharya J."/>
            <person name="Merenyi Z."/>
            <person name="Ke H.-M."/>
            <person name="Monk M."/>
            <person name="Kocsube S."/>
            <person name="Drula E."/>
            <person name="Lipzen A."/>
            <person name="Balint B."/>
            <person name="Henrissat B."/>
            <person name="Andreopoulos B."/>
            <person name="Martin F.M."/>
            <person name="Harder C.B."/>
            <person name="Rigling D."/>
            <person name="Ford K.L."/>
            <person name="Foster G.D."/>
            <person name="Pangilinan J."/>
            <person name="Papanicolaou A."/>
            <person name="Barry K."/>
            <person name="LaButti K."/>
            <person name="Viragh M."/>
            <person name="Koriabine M."/>
            <person name="Yan M."/>
            <person name="Riley R."/>
            <person name="Champramary S."/>
            <person name="Plett K.L."/>
            <person name="Tsai I.J."/>
            <person name="Slot J."/>
            <person name="Sipos G."/>
            <person name="Plett J."/>
            <person name="Nagy L.G."/>
            <person name="Grigoriev I.V."/>
        </authorList>
    </citation>
    <scope>NUCLEOTIDE SEQUENCE</scope>
    <source>
        <strain evidence="2">HWK02</strain>
    </source>
</reference>
<keyword evidence="3" id="KW-1185">Reference proteome</keyword>
<evidence type="ECO:0000313" key="2">
    <source>
        <dbReference type="EMBL" id="KAK0505367.1"/>
    </source>
</evidence>
<dbReference type="Gene3D" id="1.20.930.20">
    <property type="entry name" value="Adaptor protein Cbl, N-terminal domain"/>
    <property type="match status" value="1"/>
</dbReference>
<evidence type="ECO:0000256" key="1">
    <source>
        <dbReference type="SAM" id="MobiDB-lite"/>
    </source>
</evidence>
<accession>A0AA39QLX4</accession>
<dbReference type="GO" id="GO:0007166">
    <property type="term" value="P:cell surface receptor signaling pathway"/>
    <property type="evidence" value="ECO:0007669"/>
    <property type="project" value="InterPro"/>
</dbReference>
<organism evidence="2 3">
    <name type="scientific">Armillaria luteobubalina</name>
    <dbReference type="NCBI Taxonomy" id="153913"/>
    <lineage>
        <taxon>Eukaryota</taxon>
        <taxon>Fungi</taxon>
        <taxon>Dikarya</taxon>
        <taxon>Basidiomycota</taxon>
        <taxon>Agaricomycotina</taxon>
        <taxon>Agaricomycetes</taxon>
        <taxon>Agaricomycetidae</taxon>
        <taxon>Agaricales</taxon>
        <taxon>Marasmiineae</taxon>
        <taxon>Physalacriaceae</taxon>
        <taxon>Armillaria</taxon>
    </lineage>
</organism>
<name>A0AA39QLX4_9AGAR</name>
<dbReference type="EMBL" id="JAUEPU010000002">
    <property type="protein sequence ID" value="KAK0505367.1"/>
    <property type="molecule type" value="Genomic_DNA"/>
</dbReference>
<dbReference type="InterPro" id="IPR059179">
    <property type="entry name" value="MLKL-like_MCAfunc"/>
</dbReference>
<evidence type="ECO:0000313" key="3">
    <source>
        <dbReference type="Proteomes" id="UP001175228"/>
    </source>
</evidence>
<feature type="region of interest" description="Disordered" evidence="1">
    <location>
        <begin position="399"/>
        <end position="420"/>
    </location>
</feature>
<dbReference type="CDD" id="cd21037">
    <property type="entry name" value="MLKL_NTD"/>
    <property type="match status" value="1"/>
</dbReference>
<proteinExistence type="predicted"/>
<protein>
    <submittedName>
        <fullName evidence="2">Uncharacterized protein</fullName>
    </submittedName>
</protein>
<dbReference type="AlphaFoldDB" id="A0AA39QLX4"/>